<evidence type="ECO:0000256" key="2">
    <source>
        <dbReference type="ARBA" id="ARBA00022723"/>
    </source>
</evidence>
<feature type="zinc finger region" description="FLZ-type" evidence="3">
    <location>
        <begin position="137"/>
        <end position="180"/>
    </location>
</feature>
<dbReference type="Gramene" id="Aco009499.1.mrna1">
    <property type="protein sequence ID" value="Aco009499.1.mrna1"/>
    <property type="gene ID" value="Aco009499.1.path1"/>
</dbReference>
<dbReference type="AlphaFoldDB" id="A0A199VHE0"/>
<evidence type="ECO:0000256" key="4">
    <source>
        <dbReference type="SAM" id="MobiDB-lite"/>
    </source>
</evidence>
<dbReference type="PANTHER" id="PTHR47208">
    <property type="entry name" value="OS02G0174800 PROTEIN"/>
    <property type="match status" value="1"/>
</dbReference>
<dbReference type="OrthoDB" id="1932717at2759"/>
<dbReference type="Pfam" id="PF04570">
    <property type="entry name" value="zf-FLZ"/>
    <property type="match status" value="1"/>
</dbReference>
<reference evidence="9" key="2">
    <citation type="submission" date="2025-04" db="UniProtKB">
        <authorList>
            <consortium name="RefSeq"/>
        </authorList>
    </citation>
    <scope>IDENTIFICATION</scope>
    <source>
        <tissue evidence="9">Leaf</tissue>
    </source>
</reference>
<gene>
    <name evidence="9" type="primary">LOC109719396</name>
    <name evidence="6" type="ORF">ACMD2_08293</name>
</gene>
<feature type="compositionally biased region" description="Basic and acidic residues" evidence="4">
    <location>
        <begin position="36"/>
        <end position="47"/>
    </location>
</feature>
<evidence type="ECO:0000313" key="7">
    <source>
        <dbReference type="Proteomes" id="UP000092600"/>
    </source>
</evidence>
<keyword evidence="8" id="KW-1185">Reference proteome</keyword>
<protein>
    <submittedName>
        <fullName evidence="9">Uncharacterized protein LOC109719396</fullName>
    </submittedName>
</protein>
<evidence type="ECO:0000313" key="6">
    <source>
        <dbReference type="EMBL" id="OAY76428.1"/>
    </source>
</evidence>
<name>A0A199VHE0_ANACO</name>
<dbReference type="GeneID" id="109719396"/>
<evidence type="ECO:0000256" key="3">
    <source>
        <dbReference type="PROSITE-ProRule" id="PRU01131"/>
    </source>
</evidence>
<evidence type="ECO:0000259" key="5">
    <source>
        <dbReference type="PROSITE" id="PS51795"/>
    </source>
</evidence>
<reference evidence="6 7" key="1">
    <citation type="journal article" date="2016" name="DNA Res.">
        <title>The draft genome of MD-2 pineapple using hybrid error correction of long reads.</title>
        <authorList>
            <person name="Redwan R.M."/>
            <person name="Saidin A."/>
            <person name="Kumar S.V."/>
        </authorList>
    </citation>
    <scope>NUCLEOTIDE SEQUENCE [LARGE SCALE GENOMIC DNA]</scope>
    <source>
        <strain evidence="7">cv. MD2</strain>
        <tissue evidence="6">Leaf</tissue>
    </source>
</reference>
<proteinExistence type="inferred from homology"/>
<dbReference type="InterPro" id="IPR007650">
    <property type="entry name" value="Zf-FLZ_dom"/>
</dbReference>
<evidence type="ECO:0000256" key="1">
    <source>
        <dbReference type="ARBA" id="ARBA00009374"/>
    </source>
</evidence>
<evidence type="ECO:0000313" key="8">
    <source>
        <dbReference type="Proteomes" id="UP000515123"/>
    </source>
</evidence>
<dbReference type="RefSeq" id="XP_020101635.1">
    <property type="nucleotide sequence ID" value="XM_020246046.1"/>
</dbReference>
<dbReference type="InterPro" id="IPR044604">
    <property type="entry name" value="FLZ12/13/14"/>
</dbReference>
<dbReference type="EMBL" id="LSRQ01001810">
    <property type="protein sequence ID" value="OAY76428.1"/>
    <property type="molecule type" value="Genomic_DNA"/>
</dbReference>
<dbReference type="Proteomes" id="UP000092600">
    <property type="component" value="Unassembled WGS sequence"/>
</dbReference>
<dbReference type="PANTHER" id="PTHR47208:SF5">
    <property type="entry name" value="FCS-LIKE ZINC FINGER 12-RELATED"/>
    <property type="match status" value="1"/>
</dbReference>
<dbReference type="GO" id="GO:0046872">
    <property type="term" value="F:metal ion binding"/>
    <property type="evidence" value="ECO:0007669"/>
    <property type="project" value="UniProtKB-KW"/>
</dbReference>
<dbReference type="Proteomes" id="UP000515123">
    <property type="component" value="Linkage group 1"/>
</dbReference>
<organism evidence="6 7">
    <name type="scientific">Ananas comosus</name>
    <name type="common">Pineapple</name>
    <name type="synonym">Ananas ananas</name>
    <dbReference type="NCBI Taxonomy" id="4615"/>
    <lineage>
        <taxon>Eukaryota</taxon>
        <taxon>Viridiplantae</taxon>
        <taxon>Streptophyta</taxon>
        <taxon>Embryophyta</taxon>
        <taxon>Tracheophyta</taxon>
        <taxon>Spermatophyta</taxon>
        <taxon>Magnoliopsida</taxon>
        <taxon>Liliopsida</taxon>
        <taxon>Poales</taxon>
        <taxon>Bromeliaceae</taxon>
        <taxon>Bromelioideae</taxon>
        <taxon>Ananas</taxon>
    </lineage>
</organism>
<accession>A0A199VHE0</accession>
<evidence type="ECO:0000313" key="9">
    <source>
        <dbReference type="RefSeq" id="XP_020101635.1"/>
    </source>
</evidence>
<sequence>MVVRESQPSIRKAPEPMLAIERPWIAEGLPSPTSPLERDARSPRGWRNRDSDGVGLAIVAALDRLCGAGASSSAAAAAAPIAIGASAAPRSRRNRGRFEVAESGGCGGACSASACGFKERSDGDGNGDGGAEFSLLDFLSCCYLCRKRLHGKDIYIYKGEKAFCSMECRYRHIASEECQESFVGSDRVRRKSAAQEIASTPPQRCSGGPLFFTGVVVA</sequence>
<dbReference type="PROSITE" id="PS51795">
    <property type="entry name" value="ZF_FLZ"/>
    <property type="match status" value="1"/>
</dbReference>
<feature type="region of interest" description="Disordered" evidence="4">
    <location>
        <begin position="25"/>
        <end position="47"/>
    </location>
</feature>
<keyword evidence="2" id="KW-0479">Metal-binding</keyword>
<comment type="similarity">
    <text evidence="1">Belongs to the FLZ family.</text>
</comment>
<feature type="domain" description="FLZ-type" evidence="5">
    <location>
        <begin position="137"/>
        <end position="180"/>
    </location>
</feature>